<dbReference type="Proteomes" id="UP000769766">
    <property type="component" value="Unassembled WGS sequence"/>
</dbReference>
<keyword evidence="1" id="KW-0436">Ligase</keyword>
<evidence type="ECO:0000313" key="2">
    <source>
        <dbReference type="EMBL" id="MBI2876609.1"/>
    </source>
</evidence>
<dbReference type="GO" id="GO:0006450">
    <property type="term" value="P:regulation of translational fidelity"/>
    <property type="evidence" value="ECO:0007669"/>
    <property type="project" value="InterPro"/>
</dbReference>
<protein>
    <recommendedName>
        <fullName evidence="1">Aspartyl/glutamyl-tRNA(Asn/Gln) amidotransferase subunit C</fullName>
        <shortName evidence="1">Asp/Glu-ADT subunit C</shortName>
        <ecNumber evidence="1">6.3.5.-</ecNumber>
    </recommendedName>
</protein>
<comment type="similarity">
    <text evidence="1">Belongs to the GatC family.</text>
</comment>
<comment type="caution">
    <text evidence="2">The sequence shown here is derived from an EMBL/GenBank/DDBJ whole genome shotgun (WGS) entry which is preliminary data.</text>
</comment>
<dbReference type="GO" id="GO:0006412">
    <property type="term" value="P:translation"/>
    <property type="evidence" value="ECO:0007669"/>
    <property type="project" value="UniProtKB-UniRule"/>
</dbReference>
<dbReference type="SUPFAM" id="SSF141000">
    <property type="entry name" value="Glu-tRNAGln amidotransferase C subunit"/>
    <property type="match status" value="1"/>
</dbReference>
<dbReference type="Pfam" id="PF02686">
    <property type="entry name" value="GatC"/>
    <property type="match status" value="1"/>
</dbReference>
<dbReference type="PANTHER" id="PTHR15004">
    <property type="entry name" value="GLUTAMYL-TRNA(GLN) AMIDOTRANSFERASE SUBUNIT C, MITOCHONDRIAL"/>
    <property type="match status" value="1"/>
</dbReference>
<dbReference type="EC" id="6.3.5.-" evidence="1"/>
<accession>A0A932CNV8</accession>
<comment type="catalytic activity">
    <reaction evidence="1">
        <text>L-glutamyl-tRNA(Gln) + L-glutamine + ATP + H2O = L-glutaminyl-tRNA(Gln) + L-glutamate + ADP + phosphate + H(+)</text>
        <dbReference type="Rhea" id="RHEA:17521"/>
        <dbReference type="Rhea" id="RHEA-COMP:9681"/>
        <dbReference type="Rhea" id="RHEA-COMP:9684"/>
        <dbReference type="ChEBI" id="CHEBI:15377"/>
        <dbReference type="ChEBI" id="CHEBI:15378"/>
        <dbReference type="ChEBI" id="CHEBI:29985"/>
        <dbReference type="ChEBI" id="CHEBI:30616"/>
        <dbReference type="ChEBI" id="CHEBI:43474"/>
        <dbReference type="ChEBI" id="CHEBI:58359"/>
        <dbReference type="ChEBI" id="CHEBI:78520"/>
        <dbReference type="ChEBI" id="CHEBI:78521"/>
        <dbReference type="ChEBI" id="CHEBI:456216"/>
    </reaction>
</comment>
<gene>
    <name evidence="1 2" type="primary">gatC</name>
    <name evidence="2" type="ORF">HYY20_06985</name>
</gene>
<comment type="subunit">
    <text evidence="1">Heterotrimer of A, B and C subunits.</text>
</comment>
<dbReference type="PANTHER" id="PTHR15004:SF0">
    <property type="entry name" value="GLUTAMYL-TRNA(GLN) AMIDOTRANSFERASE SUBUNIT C, MITOCHONDRIAL"/>
    <property type="match status" value="1"/>
</dbReference>
<dbReference type="InterPro" id="IPR003837">
    <property type="entry name" value="GatC"/>
</dbReference>
<evidence type="ECO:0000313" key="3">
    <source>
        <dbReference type="Proteomes" id="UP000769766"/>
    </source>
</evidence>
<keyword evidence="1" id="KW-0547">Nucleotide-binding</keyword>
<organism evidence="2 3">
    <name type="scientific">Tectimicrobiota bacterium</name>
    <dbReference type="NCBI Taxonomy" id="2528274"/>
    <lineage>
        <taxon>Bacteria</taxon>
        <taxon>Pseudomonadati</taxon>
        <taxon>Nitrospinota/Tectimicrobiota group</taxon>
        <taxon>Candidatus Tectimicrobiota</taxon>
    </lineage>
</organism>
<dbReference type="GO" id="GO:0050567">
    <property type="term" value="F:glutaminyl-tRNA synthase (glutamine-hydrolyzing) activity"/>
    <property type="evidence" value="ECO:0007669"/>
    <property type="project" value="UniProtKB-UniRule"/>
</dbReference>
<keyword evidence="1" id="KW-0067">ATP-binding</keyword>
<dbReference type="Gene3D" id="1.10.20.60">
    <property type="entry name" value="Glu-tRNAGln amidotransferase C subunit, N-terminal domain"/>
    <property type="match status" value="1"/>
</dbReference>
<dbReference type="GO" id="GO:0070681">
    <property type="term" value="P:glutaminyl-tRNAGln biosynthesis via transamidation"/>
    <property type="evidence" value="ECO:0007669"/>
    <property type="project" value="TreeGrafter"/>
</dbReference>
<dbReference type="EMBL" id="JACPRF010000213">
    <property type="protein sequence ID" value="MBI2876609.1"/>
    <property type="molecule type" value="Genomic_DNA"/>
</dbReference>
<dbReference type="NCBIfam" id="TIGR00135">
    <property type="entry name" value="gatC"/>
    <property type="match status" value="1"/>
</dbReference>
<comment type="function">
    <text evidence="1">Allows the formation of correctly charged Asn-tRNA(Asn) or Gln-tRNA(Gln) through the transamidation of misacylated Asp-tRNA(Asn) or Glu-tRNA(Gln) in organisms which lack either or both of asparaginyl-tRNA or glutaminyl-tRNA synthetases. The reaction takes place in the presence of glutamine and ATP through an activated phospho-Asp-tRNA(Asn) or phospho-Glu-tRNA(Gln).</text>
</comment>
<comment type="catalytic activity">
    <reaction evidence="1">
        <text>L-aspartyl-tRNA(Asn) + L-glutamine + ATP + H2O = L-asparaginyl-tRNA(Asn) + L-glutamate + ADP + phosphate + 2 H(+)</text>
        <dbReference type="Rhea" id="RHEA:14513"/>
        <dbReference type="Rhea" id="RHEA-COMP:9674"/>
        <dbReference type="Rhea" id="RHEA-COMP:9677"/>
        <dbReference type="ChEBI" id="CHEBI:15377"/>
        <dbReference type="ChEBI" id="CHEBI:15378"/>
        <dbReference type="ChEBI" id="CHEBI:29985"/>
        <dbReference type="ChEBI" id="CHEBI:30616"/>
        <dbReference type="ChEBI" id="CHEBI:43474"/>
        <dbReference type="ChEBI" id="CHEBI:58359"/>
        <dbReference type="ChEBI" id="CHEBI:78515"/>
        <dbReference type="ChEBI" id="CHEBI:78516"/>
        <dbReference type="ChEBI" id="CHEBI:456216"/>
    </reaction>
</comment>
<dbReference type="AlphaFoldDB" id="A0A932CNV8"/>
<proteinExistence type="inferred from homology"/>
<sequence>MKIGRKEVEYVTRLARLALNEEEIERFSHQLSAILEYMDQLNELNTEGVEPTSHVITLTNVFRKDVVREGPWGQIRLSGAPEEESGHYRVPKVIE</sequence>
<evidence type="ECO:0000256" key="1">
    <source>
        <dbReference type="HAMAP-Rule" id="MF_00122"/>
    </source>
</evidence>
<dbReference type="HAMAP" id="MF_00122">
    <property type="entry name" value="GatC"/>
    <property type="match status" value="1"/>
</dbReference>
<keyword evidence="1" id="KW-0648">Protein biosynthesis</keyword>
<name>A0A932CNV8_UNCTE</name>
<dbReference type="GO" id="GO:0005524">
    <property type="term" value="F:ATP binding"/>
    <property type="evidence" value="ECO:0007669"/>
    <property type="project" value="UniProtKB-KW"/>
</dbReference>
<dbReference type="InterPro" id="IPR036113">
    <property type="entry name" value="Asp/Glu-ADT_sf_sub_c"/>
</dbReference>
<reference evidence="2" key="1">
    <citation type="submission" date="2020-07" db="EMBL/GenBank/DDBJ databases">
        <title>Huge and variable diversity of episymbiotic CPR bacteria and DPANN archaea in groundwater ecosystems.</title>
        <authorList>
            <person name="He C.Y."/>
            <person name="Keren R."/>
            <person name="Whittaker M."/>
            <person name="Farag I.F."/>
            <person name="Doudna J."/>
            <person name="Cate J.H.D."/>
            <person name="Banfield J.F."/>
        </authorList>
    </citation>
    <scope>NUCLEOTIDE SEQUENCE</scope>
    <source>
        <strain evidence="2">NC_groundwater_672_Ag_B-0.1um_62_36</strain>
    </source>
</reference>